<sequence length="451" mass="50169">MSVDNAVQQTRGAATLSDVPSYPDVPTYLNILGNLHIWEGDGWKKESMAWKTSAYIASNLSGMPEFTFSGPNARAFLSRLSINNVEKWPIGKSKHLVMLDENGYIANHGLTVRDGEESYRHFAAMPWALYKAPDLGIDVEIGMREIFIFQVAGPSSLEILEELTGEPLRSLAFLEIRNIRIPGIDPAATIELSRIGMSGTLAYEVRGDLEHGPAVFDAVYRAGESFGIQRLGWRTYVVNHTEGGFPQQGCTFLPAAFADPGFVSHPLFGAALPPHQTSGPFSGSTDRYDIRARLRTPFEVNWGWMAKFDHDFIGREALEAEAASPRRKTVVLRWNKEDVLDVFSSQFEQGAEYRNFEFPTTPQSPAGDHADKVTVDGRQVGVSSLAVYSYYYREMLSHSTIDVDLADIGTQVVLHWGYADGRIKHIRATVERYPYLDLPANKDIDLTSTPA</sequence>
<feature type="binding site" evidence="1">
    <location>
        <position position="204"/>
    </location>
    <ligand>
        <name>substrate</name>
    </ligand>
</feature>
<dbReference type="Gene3D" id="3.30.1360.120">
    <property type="entry name" value="Probable tRNA modification gtpase trme, domain 1"/>
    <property type="match status" value="1"/>
</dbReference>
<dbReference type="PANTHER" id="PTHR43757">
    <property type="entry name" value="AMINOMETHYLTRANSFERASE"/>
    <property type="match status" value="1"/>
</dbReference>
<proteinExistence type="predicted"/>
<dbReference type="Proteomes" id="UP000654257">
    <property type="component" value="Unassembled WGS sequence"/>
</dbReference>
<dbReference type="InterPro" id="IPR027266">
    <property type="entry name" value="TrmE/GcvT-like"/>
</dbReference>
<dbReference type="SUPFAM" id="SSF103025">
    <property type="entry name" value="Folate-binding domain"/>
    <property type="match status" value="1"/>
</dbReference>
<gene>
    <name evidence="3" type="ORF">GCM10007304_45750</name>
</gene>
<evidence type="ECO:0000256" key="1">
    <source>
        <dbReference type="PIRSR" id="PIRSR006487-1"/>
    </source>
</evidence>
<dbReference type="PANTHER" id="PTHR43757:SF2">
    <property type="entry name" value="AMINOMETHYLTRANSFERASE, MITOCHONDRIAL"/>
    <property type="match status" value="1"/>
</dbReference>
<dbReference type="Pfam" id="PF01571">
    <property type="entry name" value="GCV_T"/>
    <property type="match status" value="1"/>
</dbReference>
<dbReference type="InterPro" id="IPR028896">
    <property type="entry name" value="GcvT/YgfZ/DmdA"/>
</dbReference>
<dbReference type="RefSeq" id="WP_188547359.1">
    <property type="nucleotide sequence ID" value="NZ_BMCU01000006.1"/>
</dbReference>
<name>A0A917G7N8_9NOCA</name>
<reference evidence="3" key="2">
    <citation type="submission" date="2020-09" db="EMBL/GenBank/DDBJ databases">
        <authorList>
            <person name="Sun Q."/>
            <person name="Sedlacek I."/>
        </authorList>
    </citation>
    <scope>NUCLEOTIDE SEQUENCE</scope>
    <source>
        <strain evidence="3">CCM 7905</strain>
    </source>
</reference>
<protein>
    <submittedName>
        <fullName evidence="3">Glycine cleavage system protein T</fullName>
    </submittedName>
</protein>
<organism evidence="3 4">
    <name type="scientific">Rhodococcoides trifolii</name>
    <dbReference type="NCBI Taxonomy" id="908250"/>
    <lineage>
        <taxon>Bacteria</taxon>
        <taxon>Bacillati</taxon>
        <taxon>Actinomycetota</taxon>
        <taxon>Actinomycetes</taxon>
        <taxon>Mycobacteriales</taxon>
        <taxon>Nocardiaceae</taxon>
        <taxon>Rhodococcoides</taxon>
    </lineage>
</organism>
<accession>A0A917G7N8</accession>
<keyword evidence="4" id="KW-1185">Reference proteome</keyword>
<reference evidence="3" key="1">
    <citation type="journal article" date="2014" name="Int. J. Syst. Evol. Microbiol.">
        <title>Complete genome sequence of Corynebacterium casei LMG S-19264T (=DSM 44701T), isolated from a smear-ripened cheese.</title>
        <authorList>
            <consortium name="US DOE Joint Genome Institute (JGI-PGF)"/>
            <person name="Walter F."/>
            <person name="Albersmeier A."/>
            <person name="Kalinowski J."/>
            <person name="Ruckert C."/>
        </authorList>
    </citation>
    <scope>NUCLEOTIDE SEQUENCE</scope>
    <source>
        <strain evidence="3">CCM 7905</strain>
    </source>
</reference>
<evidence type="ECO:0000313" key="4">
    <source>
        <dbReference type="Proteomes" id="UP000654257"/>
    </source>
</evidence>
<dbReference type="PIRSF" id="PIRSF006487">
    <property type="entry name" value="GcvT"/>
    <property type="match status" value="1"/>
</dbReference>
<comment type="caution">
    <text evidence="3">The sequence shown here is derived from an EMBL/GenBank/DDBJ whole genome shotgun (WGS) entry which is preliminary data.</text>
</comment>
<evidence type="ECO:0000313" key="3">
    <source>
        <dbReference type="EMBL" id="GGG26822.1"/>
    </source>
</evidence>
<feature type="domain" description="GCVT N-terminal" evidence="2">
    <location>
        <begin position="41"/>
        <end position="247"/>
    </location>
</feature>
<dbReference type="InterPro" id="IPR006222">
    <property type="entry name" value="GCVT_N"/>
</dbReference>
<dbReference type="AlphaFoldDB" id="A0A917G7N8"/>
<evidence type="ECO:0000259" key="2">
    <source>
        <dbReference type="Pfam" id="PF01571"/>
    </source>
</evidence>
<dbReference type="EMBL" id="BMCU01000006">
    <property type="protein sequence ID" value="GGG26822.1"/>
    <property type="molecule type" value="Genomic_DNA"/>
</dbReference>